<dbReference type="InParanoid" id="A0A2G5DZ65"/>
<dbReference type="AlphaFoldDB" id="A0A2G5DZ65"/>
<evidence type="ECO:0000313" key="3">
    <source>
        <dbReference type="Proteomes" id="UP000230069"/>
    </source>
</evidence>
<accession>A0A2G5DZ65</accession>
<evidence type="ECO:0000256" key="1">
    <source>
        <dbReference type="SAM" id="Phobius"/>
    </source>
</evidence>
<keyword evidence="1" id="KW-1133">Transmembrane helix</keyword>
<sequence length="187" mass="20843">MDIEAAPATAPATASPSVFRRHWRMCCTLGILLLVMIIIYAYVNLSFSKYKPKIELDSIRTNGSSSDHFGPSTVVLASLSIENTAARFLEYDFMVATLEYNNYVISSFSMQKLHQKPKTLIMIRASFTEFDYIGNVTSLSATVKLFLHFRVKGLSMEFTRVVKISCGVKVASWGGSFTGGIDDCVYF</sequence>
<evidence type="ECO:0008006" key="4">
    <source>
        <dbReference type="Google" id="ProtNLM"/>
    </source>
</evidence>
<dbReference type="EMBL" id="KZ305031">
    <property type="protein sequence ID" value="PIA48567.1"/>
    <property type="molecule type" value="Genomic_DNA"/>
</dbReference>
<evidence type="ECO:0000313" key="2">
    <source>
        <dbReference type="EMBL" id="PIA48567.1"/>
    </source>
</evidence>
<reference evidence="2 3" key="1">
    <citation type="submission" date="2017-09" db="EMBL/GenBank/DDBJ databases">
        <title>WGS assembly of Aquilegia coerulea Goldsmith.</title>
        <authorList>
            <person name="Hodges S."/>
            <person name="Kramer E."/>
            <person name="Nordborg M."/>
            <person name="Tomkins J."/>
            <person name="Borevitz J."/>
            <person name="Derieg N."/>
            <person name="Yan J."/>
            <person name="Mihaltcheva S."/>
            <person name="Hayes R.D."/>
            <person name="Rokhsar D."/>
        </authorList>
    </citation>
    <scope>NUCLEOTIDE SEQUENCE [LARGE SCALE GENOMIC DNA]</scope>
    <source>
        <strain evidence="3">cv. Goldsmith</strain>
    </source>
</reference>
<keyword evidence="1" id="KW-0472">Membrane</keyword>
<gene>
    <name evidence="2" type="ORF">AQUCO_01400865v1</name>
</gene>
<keyword evidence="1" id="KW-0812">Transmembrane</keyword>
<name>A0A2G5DZ65_AQUCA</name>
<protein>
    <recommendedName>
        <fullName evidence="4">Late embryogenesis abundant protein LEA-2 subgroup domain-containing protein</fullName>
    </recommendedName>
</protein>
<organism evidence="2 3">
    <name type="scientific">Aquilegia coerulea</name>
    <name type="common">Rocky mountain columbine</name>
    <dbReference type="NCBI Taxonomy" id="218851"/>
    <lineage>
        <taxon>Eukaryota</taxon>
        <taxon>Viridiplantae</taxon>
        <taxon>Streptophyta</taxon>
        <taxon>Embryophyta</taxon>
        <taxon>Tracheophyta</taxon>
        <taxon>Spermatophyta</taxon>
        <taxon>Magnoliopsida</taxon>
        <taxon>Ranunculales</taxon>
        <taxon>Ranunculaceae</taxon>
        <taxon>Thalictroideae</taxon>
        <taxon>Aquilegia</taxon>
    </lineage>
</organism>
<dbReference type="Proteomes" id="UP000230069">
    <property type="component" value="Unassembled WGS sequence"/>
</dbReference>
<proteinExistence type="predicted"/>
<feature type="transmembrane region" description="Helical" evidence="1">
    <location>
        <begin position="22"/>
        <end position="43"/>
    </location>
</feature>
<keyword evidence="3" id="KW-1185">Reference proteome</keyword>